<evidence type="ECO:0000313" key="4">
    <source>
        <dbReference type="Proteomes" id="UP000238196"/>
    </source>
</evidence>
<dbReference type="EMBL" id="PRLP01000009">
    <property type="protein sequence ID" value="PPC78796.1"/>
    <property type="molecule type" value="Genomic_DNA"/>
</dbReference>
<dbReference type="Pfam" id="PF08327">
    <property type="entry name" value="AHSA1"/>
    <property type="match status" value="1"/>
</dbReference>
<accession>A0A2S5KWZ5</accession>
<dbReference type="SUPFAM" id="SSF55961">
    <property type="entry name" value="Bet v1-like"/>
    <property type="match status" value="1"/>
</dbReference>
<reference evidence="3 4" key="1">
    <citation type="submission" date="2018-02" db="EMBL/GenBank/DDBJ databases">
        <title>novel marine gammaproteobacteria from coastal saline agro ecosystem.</title>
        <authorList>
            <person name="Krishnan R."/>
            <person name="Ramesh Kumar N."/>
        </authorList>
    </citation>
    <scope>NUCLEOTIDE SEQUENCE [LARGE SCALE GENOMIC DNA]</scope>
    <source>
        <strain evidence="3 4">228</strain>
    </source>
</reference>
<sequence>MPNTVRLHRVIRTSPDVLYRAFLEADALCKWLPPHGFTCTVHEMDVRVGGRYRMSFTQFSNGQQHSFGGEYLELEPGETIRHTDIFEDTGLPGTMVTTISLAPVSCGTELHIVQEGIPAAIPVEQCYLGWQESLQLLALLVEAKVGE</sequence>
<dbReference type="InterPro" id="IPR013538">
    <property type="entry name" value="ASHA1/2-like_C"/>
</dbReference>
<evidence type="ECO:0000313" key="3">
    <source>
        <dbReference type="EMBL" id="PPC78796.1"/>
    </source>
</evidence>
<evidence type="ECO:0000256" key="1">
    <source>
        <dbReference type="ARBA" id="ARBA00006817"/>
    </source>
</evidence>
<dbReference type="AlphaFoldDB" id="A0A2S5KWZ5"/>
<proteinExistence type="inferred from homology"/>
<dbReference type="OrthoDB" id="9800899at2"/>
<organism evidence="3 4">
    <name type="scientific">Proteobacteria bacterium 228</name>
    <dbReference type="NCBI Taxonomy" id="2083153"/>
    <lineage>
        <taxon>Bacteria</taxon>
        <taxon>Pseudomonadati</taxon>
        <taxon>Pseudomonadota</taxon>
    </lineage>
</organism>
<comment type="similarity">
    <text evidence="1">Belongs to the AHA1 family.</text>
</comment>
<feature type="domain" description="Activator of Hsp90 ATPase homologue 1/2-like C-terminal" evidence="2">
    <location>
        <begin position="13"/>
        <end position="141"/>
    </location>
</feature>
<name>A0A2S5KWZ5_9PROT</name>
<comment type="caution">
    <text evidence="3">The sequence shown here is derived from an EMBL/GenBank/DDBJ whole genome shotgun (WGS) entry which is preliminary data.</text>
</comment>
<dbReference type="Proteomes" id="UP000238196">
    <property type="component" value="Unassembled WGS sequence"/>
</dbReference>
<dbReference type="Gene3D" id="3.30.530.20">
    <property type="match status" value="1"/>
</dbReference>
<dbReference type="CDD" id="cd08895">
    <property type="entry name" value="SRPBCC_CalC_Aha1-like_2"/>
    <property type="match status" value="1"/>
</dbReference>
<dbReference type="InterPro" id="IPR023393">
    <property type="entry name" value="START-like_dom_sf"/>
</dbReference>
<gene>
    <name evidence="3" type="ORF">C4K68_02830</name>
</gene>
<protein>
    <submittedName>
        <fullName evidence="3">Polyketide cyclase</fullName>
    </submittedName>
</protein>
<evidence type="ECO:0000259" key="2">
    <source>
        <dbReference type="Pfam" id="PF08327"/>
    </source>
</evidence>